<accession>A0ABP6CA24</accession>
<proteinExistence type="predicted"/>
<dbReference type="SUPFAM" id="SSF54665">
    <property type="entry name" value="CO dehydrogenase molybdoprotein N-domain-like"/>
    <property type="match status" value="1"/>
</dbReference>
<dbReference type="Proteomes" id="UP001501447">
    <property type="component" value="Unassembled WGS sequence"/>
</dbReference>
<feature type="domain" description="Aldehyde oxidase/xanthine dehydrogenase a/b hammerhead" evidence="4">
    <location>
        <begin position="52"/>
        <end position="156"/>
    </location>
</feature>
<keyword evidence="6" id="KW-1185">Reference proteome</keyword>
<organism evidence="5 6">
    <name type="scientific">Streptomyces axinellae</name>
    <dbReference type="NCBI Taxonomy" id="552788"/>
    <lineage>
        <taxon>Bacteria</taxon>
        <taxon>Bacillati</taxon>
        <taxon>Actinomycetota</taxon>
        <taxon>Actinomycetes</taxon>
        <taxon>Kitasatosporales</taxon>
        <taxon>Streptomycetaceae</taxon>
        <taxon>Streptomyces</taxon>
    </lineage>
</organism>
<evidence type="ECO:0000256" key="2">
    <source>
        <dbReference type="ARBA" id="ARBA00023002"/>
    </source>
</evidence>
<feature type="compositionally biased region" description="Low complexity" evidence="3">
    <location>
        <begin position="7"/>
        <end position="40"/>
    </location>
</feature>
<dbReference type="InterPro" id="IPR036856">
    <property type="entry name" value="Ald_Oxase/Xan_DH_a/b_sf"/>
</dbReference>
<evidence type="ECO:0000256" key="1">
    <source>
        <dbReference type="ARBA" id="ARBA00022505"/>
    </source>
</evidence>
<comment type="caution">
    <text evidence="5">The sequence shown here is derived from an EMBL/GenBank/DDBJ whole genome shotgun (WGS) entry which is preliminary data.</text>
</comment>
<feature type="region of interest" description="Disordered" evidence="3">
    <location>
        <begin position="159"/>
        <end position="182"/>
    </location>
</feature>
<dbReference type="SMART" id="SM01008">
    <property type="entry name" value="Ald_Xan_dh_C"/>
    <property type="match status" value="1"/>
</dbReference>
<dbReference type="InterPro" id="IPR016208">
    <property type="entry name" value="Ald_Oxase/xanthine_DH-like"/>
</dbReference>
<protein>
    <submittedName>
        <fullName evidence="5">Xanthine dehydrogenase family protein molybdopterin-binding subunit</fullName>
    </submittedName>
</protein>
<dbReference type="InterPro" id="IPR037165">
    <property type="entry name" value="AldOxase/xan_DH_Mopterin-bd_sf"/>
</dbReference>
<evidence type="ECO:0000313" key="5">
    <source>
        <dbReference type="EMBL" id="GAA2609975.1"/>
    </source>
</evidence>
<dbReference type="InterPro" id="IPR008274">
    <property type="entry name" value="AldOxase/xan_DH_MoCoBD1"/>
</dbReference>
<gene>
    <name evidence="5" type="ORF">GCM10009863_24400</name>
</gene>
<sequence>MHHTSDISDISDVSDISNVSDTSNVSSGSNTASATGVVGRPVERREGRAKVTGGARYAAEHTPPGCAYAWPVPATVARGRVVRVDGTEAMAVTGALAVLTHENAERLNRADDAILDVLQNPRVPHRGWYVAVAVAETIEAARAMAEAVRVEYEEEPHDVVLTPDHPGLYRPEEANGGAAGGRERGDFDREYGAAPHAIDVTYTLTPLHNHPMEPHAATALWEGGHLIAYDSSQGSTTVRQTLAALFDLDEGQVTVVSEHVGGGFGSKGTPRPNVVLAALAARHTGRPVKLSLPRREMPAIVGHRAPTIQRLRLGARADGTLTALAHEAVTHTSTVKEFVEQAAVPARVMYASTASRTQHRVAALDVPSPSWMRAPGEAPGMYALECAMDELAVELGIDPVELRLRNEPETEPDTGKPFSSRHLTDCLREGARRFGWHERDPRPGVRRREGDLLLGTGVASATYPVIVAPSTASAEALPDGTFHVRVNATDIGTGARTVLAQVAAEQLGAPLEAVRIDIGSSDLPSASLAGGSSGTASWGWAVHKACRELRAAGGGIATVDTTSDVQAQEEYARHAFGAVFAEVQADTVTGWVRVRRMLGVFAAGRILNPRTARSQFLGGMTMGLGMALTEHSTLDPATGRFIEADLAGYHVPACADVPDIAVDWIHEDDRYLNPVGGKGIGEIGIVGTPAAIANAFHHATGLRCRDLPLTPDRTGLLG</sequence>
<evidence type="ECO:0000313" key="6">
    <source>
        <dbReference type="Proteomes" id="UP001501447"/>
    </source>
</evidence>
<dbReference type="SUPFAM" id="SSF56003">
    <property type="entry name" value="Molybdenum cofactor-binding domain"/>
    <property type="match status" value="1"/>
</dbReference>
<dbReference type="Pfam" id="PF02738">
    <property type="entry name" value="MoCoBD_1"/>
    <property type="match status" value="1"/>
</dbReference>
<dbReference type="Pfam" id="PF20256">
    <property type="entry name" value="MoCoBD_2"/>
    <property type="match status" value="2"/>
</dbReference>
<dbReference type="PANTHER" id="PTHR11908">
    <property type="entry name" value="XANTHINE DEHYDROGENASE"/>
    <property type="match status" value="1"/>
</dbReference>
<reference evidence="6" key="1">
    <citation type="journal article" date="2019" name="Int. J. Syst. Evol. Microbiol.">
        <title>The Global Catalogue of Microorganisms (GCM) 10K type strain sequencing project: providing services to taxonomists for standard genome sequencing and annotation.</title>
        <authorList>
            <consortium name="The Broad Institute Genomics Platform"/>
            <consortium name="The Broad Institute Genome Sequencing Center for Infectious Disease"/>
            <person name="Wu L."/>
            <person name="Ma J."/>
        </authorList>
    </citation>
    <scope>NUCLEOTIDE SEQUENCE [LARGE SCALE GENOMIC DNA]</scope>
    <source>
        <strain evidence="6">JCM 16373</strain>
    </source>
</reference>
<feature type="region of interest" description="Disordered" evidence="3">
    <location>
        <begin position="1"/>
        <end position="56"/>
    </location>
</feature>
<evidence type="ECO:0000256" key="3">
    <source>
        <dbReference type="SAM" id="MobiDB-lite"/>
    </source>
</evidence>
<dbReference type="Gene3D" id="3.90.1170.50">
    <property type="entry name" value="Aldehyde oxidase/xanthine dehydrogenase, a/b hammerhead"/>
    <property type="match status" value="1"/>
</dbReference>
<dbReference type="Pfam" id="PF01315">
    <property type="entry name" value="Ald_Xan_dh_C"/>
    <property type="match status" value="1"/>
</dbReference>
<name>A0ABP6CA24_9ACTN</name>
<keyword evidence="1" id="KW-0500">Molybdenum</keyword>
<evidence type="ECO:0000259" key="4">
    <source>
        <dbReference type="SMART" id="SM01008"/>
    </source>
</evidence>
<dbReference type="PANTHER" id="PTHR11908:SF132">
    <property type="entry name" value="ALDEHYDE OXIDASE 1-RELATED"/>
    <property type="match status" value="1"/>
</dbReference>
<dbReference type="Gene3D" id="3.30.365.10">
    <property type="entry name" value="Aldehyde oxidase/xanthine dehydrogenase, molybdopterin binding domain"/>
    <property type="match status" value="5"/>
</dbReference>
<dbReference type="EMBL" id="BAAARJ010000007">
    <property type="protein sequence ID" value="GAA2609975.1"/>
    <property type="molecule type" value="Genomic_DNA"/>
</dbReference>
<dbReference type="InterPro" id="IPR000674">
    <property type="entry name" value="Ald_Oxase/Xan_DH_a/b"/>
</dbReference>
<keyword evidence="2" id="KW-0560">Oxidoreductase</keyword>
<dbReference type="InterPro" id="IPR046867">
    <property type="entry name" value="AldOxase/xan_DH_MoCoBD2"/>
</dbReference>